<feature type="transmembrane region" description="Helical" evidence="8">
    <location>
        <begin position="139"/>
        <end position="158"/>
    </location>
</feature>
<comment type="caution">
    <text evidence="9">The sequence shown here is derived from an EMBL/GenBank/DDBJ whole genome shotgun (WGS) entry which is preliminary data.</text>
</comment>
<dbReference type="InterPro" id="IPR038665">
    <property type="entry name" value="Voltage-dep_anion_channel_sf"/>
</dbReference>
<feature type="transmembrane region" description="Helical" evidence="8">
    <location>
        <begin position="196"/>
        <end position="221"/>
    </location>
</feature>
<dbReference type="InterPro" id="IPR051629">
    <property type="entry name" value="Sulfite_efflux_TDT"/>
</dbReference>
<dbReference type="HOGENOM" id="CLU_030057_0_0_11"/>
<protein>
    <submittedName>
        <fullName evidence="9">C4-dicarboxylate transporter/malic acid transport protein</fullName>
    </submittedName>
</protein>
<comment type="subcellular location">
    <subcellularLocation>
        <location evidence="1">Cell membrane</location>
        <topology evidence="1">Multi-pass membrane protein</topology>
    </subcellularLocation>
</comment>
<dbReference type="Pfam" id="PF03595">
    <property type="entry name" value="SLAC1"/>
    <property type="match status" value="1"/>
</dbReference>
<dbReference type="InterPro" id="IPR004695">
    <property type="entry name" value="SLAC1/Mae1/Ssu1/TehA"/>
</dbReference>
<dbReference type="STRING" id="525245.HMPREF0044_0913"/>
<keyword evidence="6 8" id="KW-1133">Transmembrane helix</keyword>
<keyword evidence="5 8" id="KW-0812">Transmembrane</keyword>
<evidence type="ECO:0000256" key="6">
    <source>
        <dbReference type="ARBA" id="ARBA00022989"/>
    </source>
</evidence>
<dbReference type="PANTHER" id="PTHR31686:SF1">
    <property type="entry name" value="SULFITE EFFLUX PUMP SSU1"/>
    <property type="match status" value="1"/>
</dbReference>
<evidence type="ECO:0000256" key="3">
    <source>
        <dbReference type="ARBA" id="ARBA00022448"/>
    </source>
</evidence>
<keyword evidence="10" id="KW-1185">Reference proteome</keyword>
<evidence type="ECO:0000256" key="7">
    <source>
        <dbReference type="ARBA" id="ARBA00023136"/>
    </source>
</evidence>
<dbReference type="PANTHER" id="PTHR31686">
    <property type="match status" value="1"/>
</dbReference>
<keyword evidence="4" id="KW-1003">Cell membrane</keyword>
<evidence type="ECO:0000256" key="1">
    <source>
        <dbReference type="ARBA" id="ARBA00004651"/>
    </source>
</evidence>
<accession>C0W035</accession>
<organism evidence="9 10">
    <name type="scientific">Gleimia coleocanis DSM 15436</name>
    <dbReference type="NCBI Taxonomy" id="525245"/>
    <lineage>
        <taxon>Bacteria</taxon>
        <taxon>Bacillati</taxon>
        <taxon>Actinomycetota</taxon>
        <taxon>Actinomycetes</taxon>
        <taxon>Actinomycetales</taxon>
        <taxon>Actinomycetaceae</taxon>
        <taxon>Gleimia</taxon>
    </lineage>
</organism>
<dbReference type="Proteomes" id="UP000010301">
    <property type="component" value="Unassembled WGS sequence"/>
</dbReference>
<sequence length="371" mass="39020">MLKVLDSPVVPTKVISDSGLASPFPGVVPPPGPIWFPSVMGTGILSNLLGLHAERIPLGAYFSLFFLAVSWTLLVFLTSSFVVRCLRSATVFREALVNPAQIPFWGTVSMGFLSAGAASTVALPLFWPDLADFAWQVDTVTWIIGASIGVVSAVYFAARAFGSSLGKPNFVWGLAVVGPMVAATVGANLSPHVGPAYGPLVLILSFCCFMITLSLGTTIFIQGYAEIWGRSPLPLPASASSWIPLGLVGQSAAAVQAISFNLENFASGSVIPTAHFLANVYDWTLLVIGTPLTMWASFVTIRGVLNRMPFSPGWWATTFPIGTLSLGATLMAKGTGIEGFMWLGAVGTLALVGTVLFSGLGSLRAVFVKLT</sequence>
<gene>
    <name evidence="9" type="ORF">HMPREF0044_0913</name>
</gene>
<keyword evidence="7 8" id="KW-0472">Membrane</keyword>
<dbReference type="eggNOG" id="COG1275">
    <property type="taxonomic scope" value="Bacteria"/>
</dbReference>
<feature type="transmembrane region" description="Helical" evidence="8">
    <location>
        <begin position="58"/>
        <end position="83"/>
    </location>
</feature>
<name>C0W035_9ACTO</name>
<evidence type="ECO:0000313" key="10">
    <source>
        <dbReference type="Proteomes" id="UP000010301"/>
    </source>
</evidence>
<dbReference type="AlphaFoldDB" id="C0W035"/>
<dbReference type="CDD" id="cd09320">
    <property type="entry name" value="TDT_like_2"/>
    <property type="match status" value="1"/>
</dbReference>
<dbReference type="OrthoDB" id="958273at2"/>
<evidence type="ECO:0000313" key="9">
    <source>
        <dbReference type="EMBL" id="EEH63894.1"/>
    </source>
</evidence>
<evidence type="ECO:0000256" key="8">
    <source>
        <dbReference type="SAM" id="Phobius"/>
    </source>
</evidence>
<dbReference type="GO" id="GO:0055085">
    <property type="term" value="P:transmembrane transport"/>
    <property type="evidence" value="ECO:0007669"/>
    <property type="project" value="InterPro"/>
</dbReference>
<keyword evidence="3" id="KW-0813">Transport</keyword>
<dbReference type="Gene3D" id="1.50.10.150">
    <property type="entry name" value="Voltage-dependent anion channel"/>
    <property type="match status" value="1"/>
</dbReference>
<feature type="transmembrane region" description="Helical" evidence="8">
    <location>
        <begin position="340"/>
        <end position="367"/>
    </location>
</feature>
<evidence type="ECO:0000256" key="5">
    <source>
        <dbReference type="ARBA" id="ARBA00022692"/>
    </source>
</evidence>
<feature type="transmembrane region" description="Helical" evidence="8">
    <location>
        <begin position="313"/>
        <end position="334"/>
    </location>
</feature>
<feature type="transmembrane region" description="Helical" evidence="8">
    <location>
        <begin position="104"/>
        <end position="127"/>
    </location>
</feature>
<dbReference type="GO" id="GO:0005886">
    <property type="term" value="C:plasma membrane"/>
    <property type="evidence" value="ECO:0007669"/>
    <property type="project" value="UniProtKB-SubCell"/>
</dbReference>
<feature type="transmembrane region" description="Helical" evidence="8">
    <location>
        <begin position="170"/>
        <end position="190"/>
    </location>
</feature>
<dbReference type="RefSeq" id="WP_006546685.1">
    <property type="nucleotide sequence ID" value="NZ_DS999543.1"/>
</dbReference>
<feature type="transmembrane region" description="Helical" evidence="8">
    <location>
        <begin position="280"/>
        <end position="301"/>
    </location>
</feature>
<evidence type="ECO:0000256" key="4">
    <source>
        <dbReference type="ARBA" id="ARBA00022475"/>
    </source>
</evidence>
<reference evidence="9 10" key="1">
    <citation type="submission" date="2009-01" db="EMBL/GenBank/DDBJ databases">
        <authorList>
            <person name="Qin X."/>
            <person name="Bachman B."/>
            <person name="Battles P."/>
            <person name="Bell A."/>
            <person name="Bess C."/>
            <person name="Bickham C."/>
            <person name="Chaboub L."/>
            <person name="Chen D."/>
            <person name="Coyle M."/>
            <person name="Deiros D.R."/>
            <person name="Dinh H."/>
            <person name="Forbes L."/>
            <person name="Fowler G."/>
            <person name="Francisco L."/>
            <person name="Fu Q."/>
            <person name="Gubbala S."/>
            <person name="Hale W."/>
            <person name="Han Y."/>
            <person name="Hemphill L."/>
            <person name="Highlander S.K."/>
            <person name="Hirani K."/>
            <person name="Hogues M."/>
            <person name="Jackson L."/>
            <person name="Jakkamsetti A."/>
            <person name="Javaid M."/>
            <person name="Jiang H."/>
            <person name="Korchina V."/>
            <person name="Kovar C."/>
            <person name="Lara F."/>
            <person name="Lee S."/>
            <person name="Mata R."/>
            <person name="Mathew T."/>
            <person name="Moen C."/>
            <person name="Morales K."/>
            <person name="Munidasa M."/>
            <person name="Nazareth L."/>
            <person name="Ngo R."/>
            <person name="Nguyen L."/>
            <person name="Okwuonu G."/>
            <person name="Ongeri F."/>
            <person name="Patil S."/>
            <person name="Petrosino J."/>
            <person name="Pham C."/>
            <person name="Pham P."/>
            <person name="Pu L.-L."/>
            <person name="Puazo M."/>
            <person name="Raj R."/>
            <person name="Reid J."/>
            <person name="Rouhana J."/>
            <person name="Saada N."/>
            <person name="Shang Y."/>
            <person name="Simmons D."/>
            <person name="Thornton R."/>
            <person name="Warren J."/>
            <person name="Weissenberger G."/>
            <person name="Zhang J."/>
            <person name="Zhang L."/>
            <person name="Zhou C."/>
            <person name="Zhu D."/>
            <person name="Muzny D."/>
            <person name="Worley K."/>
            <person name="Gibbs R."/>
        </authorList>
    </citation>
    <scope>NUCLEOTIDE SEQUENCE [LARGE SCALE GENOMIC DNA]</scope>
    <source>
        <strain evidence="9 10">DSM 15436</strain>
    </source>
</reference>
<proteinExistence type="inferred from homology"/>
<dbReference type="EMBL" id="ACFG01000030">
    <property type="protein sequence ID" value="EEH63894.1"/>
    <property type="molecule type" value="Genomic_DNA"/>
</dbReference>
<evidence type="ECO:0000256" key="2">
    <source>
        <dbReference type="ARBA" id="ARBA00008566"/>
    </source>
</evidence>
<comment type="similarity">
    <text evidence="2">Belongs to the tellurite-resistance/dicarboxylate transporter (TDT) family.</text>
</comment>